<dbReference type="InterPro" id="IPR001509">
    <property type="entry name" value="Epimerase_deHydtase"/>
</dbReference>
<comment type="caution">
    <text evidence="3">The sequence shown here is derived from an EMBL/GenBank/DDBJ whole genome shotgun (WGS) entry which is preliminary data.</text>
</comment>
<dbReference type="EMBL" id="LYBM01000053">
    <property type="protein sequence ID" value="ODA30463.1"/>
    <property type="molecule type" value="Genomic_DNA"/>
</dbReference>
<dbReference type="AlphaFoldDB" id="A0A1C3EB47"/>
<evidence type="ECO:0000313" key="3">
    <source>
        <dbReference type="EMBL" id="ODA30463.1"/>
    </source>
</evidence>
<reference evidence="3 4" key="1">
    <citation type="submission" date="2016-05" db="EMBL/GenBank/DDBJ databases">
        <title>Genomic Taxonomy of the Vibrionaceae.</title>
        <authorList>
            <person name="Gomez-Gil B."/>
            <person name="Enciso-Ibarra J."/>
        </authorList>
    </citation>
    <scope>NUCLEOTIDE SEQUENCE [LARGE SCALE GENOMIC DNA]</scope>
    <source>
        <strain evidence="3 4">CAIM 1920</strain>
    </source>
</reference>
<dbReference type="PANTHER" id="PTHR48079">
    <property type="entry name" value="PROTEIN YEEZ"/>
    <property type="match status" value="1"/>
</dbReference>
<keyword evidence="4" id="KW-1185">Reference proteome</keyword>
<evidence type="ECO:0000259" key="2">
    <source>
        <dbReference type="SMART" id="SM00822"/>
    </source>
</evidence>
<organism evidence="3 4">
    <name type="scientific">Veronia pacifica</name>
    <dbReference type="NCBI Taxonomy" id="1080227"/>
    <lineage>
        <taxon>Bacteria</taxon>
        <taxon>Pseudomonadati</taxon>
        <taxon>Pseudomonadota</taxon>
        <taxon>Gammaproteobacteria</taxon>
        <taxon>Vibrionales</taxon>
        <taxon>Vibrionaceae</taxon>
        <taxon>Veronia</taxon>
    </lineage>
</organism>
<dbReference type="RefSeq" id="WP_068905169.1">
    <property type="nucleotide sequence ID" value="NZ_JBHUIF010000009.1"/>
</dbReference>
<dbReference type="STRING" id="1080227.A8L45_20210"/>
<evidence type="ECO:0000313" key="4">
    <source>
        <dbReference type="Proteomes" id="UP000094936"/>
    </source>
</evidence>
<protein>
    <submittedName>
        <fullName evidence="3">Dihydroflavonol 4-reductase</fullName>
    </submittedName>
</protein>
<gene>
    <name evidence="3" type="ORF">A8L45_20210</name>
</gene>
<dbReference type="InterPro" id="IPR051783">
    <property type="entry name" value="NAD(P)-dependent_oxidoreduct"/>
</dbReference>
<feature type="domain" description="Ketoreductase" evidence="2">
    <location>
        <begin position="1"/>
        <end position="209"/>
    </location>
</feature>
<dbReference type="SMART" id="SM00822">
    <property type="entry name" value="PKS_KR"/>
    <property type="match status" value="1"/>
</dbReference>
<accession>A0A1C3EB47</accession>
<dbReference type="GO" id="GO:0004029">
    <property type="term" value="F:aldehyde dehydrogenase (NAD+) activity"/>
    <property type="evidence" value="ECO:0007669"/>
    <property type="project" value="TreeGrafter"/>
</dbReference>
<proteinExistence type="inferred from homology"/>
<dbReference type="PANTHER" id="PTHR48079:SF6">
    <property type="entry name" value="NAD(P)-BINDING DOMAIN-CONTAINING PROTEIN-RELATED"/>
    <property type="match status" value="1"/>
</dbReference>
<dbReference type="Proteomes" id="UP000094936">
    <property type="component" value="Unassembled WGS sequence"/>
</dbReference>
<dbReference type="OrthoDB" id="9801056at2"/>
<dbReference type="SUPFAM" id="SSF51735">
    <property type="entry name" value="NAD(P)-binding Rossmann-fold domains"/>
    <property type="match status" value="1"/>
</dbReference>
<evidence type="ECO:0000256" key="1">
    <source>
        <dbReference type="ARBA" id="ARBA00006484"/>
    </source>
</evidence>
<dbReference type="Pfam" id="PF01370">
    <property type="entry name" value="Epimerase"/>
    <property type="match status" value="1"/>
</dbReference>
<dbReference type="Gene3D" id="3.40.50.720">
    <property type="entry name" value="NAD(P)-binding Rossmann-like Domain"/>
    <property type="match status" value="1"/>
</dbReference>
<dbReference type="GO" id="GO:0005737">
    <property type="term" value="C:cytoplasm"/>
    <property type="evidence" value="ECO:0007669"/>
    <property type="project" value="TreeGrafter"/>
</dbReference>
<dbReference type="InterPro" id="IPR057326">
    <property type="entry name" value="KR_dom"/>
</dbReference>
<name>A0A1C3EB47_9GAMM</name>
<dbReference type="CDD" id="cd05228">
    <property type="entry name" value="AR_FR_like_1_SDR_e"/>
    <property type="match status" value="1"/>
</dbReference>
<dbReference type="InterPro" id="IPR036291">
    <property type="entry name" value="NAD(P)-bd_dom_sf"/>
</dbReference>
<comment type="similarity">
    <text evidence="1">Belongs to the short-chain dehydrogenases/reductases (SDR) family.</text>
</comment>
<sequence>MTVLVTGAAGFIGSHIVRQLLKKNYQVRAMHLPNENLANLQGLPVETMSADITDLESLKIAMYNCDYVIHAAAIYKLWLPEPEKMDRVNIQGTKNVLQLAKQLGVKRVVFTSSIARFAGQGTGINATESSPFALGPARNPYPISKAAAHELAVEAAKNGQDVVICAPTGPIGPGDVAPTPTGRFILAFARMPIVAVPDISINFADVRDIAEGHVLAMEKGISGESYLLGHQNLTIRQLAETLSELIGVRKPVVWVPFAVSSLWSHMPLLYSQIVSRKDPFVTPCAIHIAKLGLMADCSKAVCELGLPQSPIKTAVADALIWFAQQGFIQNPRLKSRIEEIQTTLYG</sequence>